<proteinExistence type="predicted"/>
<evidence type="ECO:0000313" key="2">
    <source>
        <dbReference type="EMBL" id="KAJ4360102.1"/>
    </source>
</evidence>
<keyword evidence="1" id="KW-0732">Signal</keyword>
<reference evidence="2" key="1">
    <citation type="submission" date="2022-10" db="EMBL/GenBank/DDBJ databases">
        <title>Tapping the CABI collections for fungal endophytes: first genome assemblies for Collariella, Neodidymelliopsis, Ascochyta clinopodiicola, Didymella pomorum, Didymosphaeria variabile, Neocosmospora piperis and Neocucurbitaria cava.</title>
        <authorList>
            <person name="Hill R."/>
        </authorList>
    </citation>
    <scope>NUCLEOTIDE SEQUENCE</scope>
    <source>
        <strain evidence="2">IMI 356815</strain>
    </source>
</reference>
<dbReference type="RefSeq" id="XP_056076304.1">
    <property type="nucleotide sequence ID" value="XM_056209482.1"/>
</dbReference>
<dbReference type="AlphaFoldDB" id="A0A9W8XX77"/>
<keyword evidence="3" id="KW-1185">Reference proteome</keyword>
<dbReference type="PANTHER" id="PTHR35606:SF4">
    <property type="entry name" value="CELLULOSE-BINDING FAMILY II PROTEIN"/>
    <property type="match status" value="1"/>
</dbReference>
<feature type="chain" id="PRO_5040776795" evidence="1">
    <location>
        <begin position="20"/>
        <end position="308"/>
    </location>
</feature>
<dbReference type="EMBL" id="JAPEUX010000001">
    <property type="protein sequence ID" value="KAJ4360102.1"/>
    <property type="molecule type" value="Genomic_DNA"/>
</dbReference>
<name>A0A9W8XX77_9PLEO</name>
<dbReference type="PANTHER" id="PTHR35606">
    <property type="entry name" value="CELLULOSE-BINDING FAMILY II PROTEIN"/>
    <property type="match status" value="1"/>
</dbReference>
<organism evidence="2 3">
    <name type="scientific">Didymosphaeria variabile</name>
    <dbReference type="NCBI Taxonomy" id="1932322"/>
    <lineage>
        <taxon>Eukaryota</taxon>
        <taxon>Fungi</taxon>
        <taxon>Dikarya</taxon>
        <taxon>Ascomycota</taxon>
        <taxon>Pezizomycotina</taxon>
        <taxon>Dothideomycetes</taxon>
        <taxon>Pleosporomycetidae</taxon>
        <taxon>Pleosporales</taxon>
        <taxon>Massarineae</taxon>
        <taxon>Didymosphaeriaceae</taxon>
        <taxon>Didymosphaeria</taxon>
    </lineage>
</organism>
<dbReference type="SUPFAM" id="SSF55486">
    <property type="entry name" value="Metalloproteases ('zincins'), catalytic domain"/>
    <property type="match status" value="1"/>
</dbReference>
<dbReference type="OrthoDB" id="94998at2759"/>
<sequence>MVKIDSVLLAISALAGALAHPTIKHLDDIKKINKRICSIDEGKLFDRGLQSRADIPAATTWDPPSSMTTGLDQVWARTLQENPNWSDDKNWILDQLVSNNGSINYCVRWNTAAHKSTASDRTKIEAGLQRNLKKWFDTLIGFEGFPLTTLAVKVVGYATTDKSLIEGDAGGINIYTTTDTDGVPECDPLCYRGAHLDGDLSGCPNGAEGRYDISLWLDKSLEGQNAGYGYNWGQELAPDYVLDNLDEENIQIMQHEMGHGFGLLDFYDWVPEGQTSFVMMAGSALEITEFDAWMLRDWWRKLKAVRNW</sequence>
<evidence type="ECO:0000256" key="1">
    <source>
        <dbReference type="SAM" id="SignalP"/>
    </source>
</evidence>
<accession>A0A9W8XX77</accession>
<feature type="signal peptide" evidence="1">
    <location>
        <begin position="1"/>
        <end position="19"/>
    </location>
</feature>
<gene>
    <name evidence="2" type="ORF">N0V89_000661</name>
</gene>
<dbReference type="GeneID" id="80904191"/>
<evidence type="ECO:0000313" key="3">
    <source>
        <dbReference type="Proteomes" id="UP001140513"/>
    </source>
</evidence>
<dbReference type="Proteomes" id="UP001140513">
    <property type="component" value="Unassembled WGS sequence"/>
</dbReference>
<protein>
    <submittedName>
        <fullName evidence="2">Uncharacterized protein</fullName>
    </submittedName>
</protein>
<comment type="caution">
    <text evidence="2">The sequence shown here is derived from an EMBL/GenBank/DDBJ whole genome shotgun (WGS) entry which is preliminary data.</text>
</comment>